<evidence type="ECO:0000313" key="3">
    <source>
        <dbReference type="RefSeq" id="XP_024889729.1"/>
    </source>
</evidence>
<dbReference type="GO" id="GO:0071897">
    <property type="term" value="P:DNA biosynthetic process"/>
    <property type="evidence" value="ECO:0007669"/>
    <property type="project" value="UniProtKB-ARBA"/>
</dbReference>
<dbReference type="SUPFAM" id="SSF56672">
    <property type="entry name" value="DNA/RNA polymerases"/>
    <property type="match status" value="1"/>
</dbReference>
<dbReference type="Pfam" id="PF03564">
    <property type="entry name" value="DUF1759"/>
    <property type="match status" value="1"/>
</dbReference>
<dbReference type="PANTHER" id="PTHR47331:SF5">
    <property type="entry name" value="RIBONUCLEASE H"/>
    <property type="match status" value="1"/>
</dbReference>
<dbReference type="AlphaFoldDB" id="A0A6J1R3U7"/>
<name>A0A6J1R3U7_9HYME</name>
<dbReference type="PANTHER" id="PTHR47331">
    <property type="entry name" value="PHD-TYPE DOMAIN-CONTAINING PROTEIN"/>
    <property type="match status" value="1"/>
</dbReference>
<dbReference type="InterPro" id="IPR005312">
    <property type="entry name" value="DUF1759"/>
</dbReference>
<proteinExistence type="predicted"/>
<dbReference type="RefSeq" id="XP_024889729.1">
    <property type="nucleotide sequence ID" value="XM_025033961.1"/>
</dbReference>
<evidence type="ECO:0000313" key="2">
    <source>
        <dbReference type="Proteomes" id="UP000504618"/>
    </source>
</evidence>
<dbReference type="Pfam" id="PF00078">
    <property type="entry name" value="RVT_1"/>
    <property type="match status" value="1"/>
</dbReference>
<sequence>MSHQEKVKLPTLDLPKFDGTYSQWLLFRDTFYALIECNADLENIQKFYYLKSCLLGNAAQLLQSLEMSADNYVIAWDLLKSRFENKRLLIHYHIQGLFEMSSLTRESGTLLRKLIDDTLKHLRALKTLGEPVDNWDSLVIHMIASRLDNATRRKWEASLQDNNVPKLQELIQFLSRQCAILETLQSEKAAPKPQASGISNKKSDSVASHVSQSDSKGCIICQGQHALYSCNTFKSLSTSDRRKEVKRHQLCFNCLRADHMANRCIAGGCKQCGKKHNTLLHDEEFGSKAVTTNEKENLEASTKGASSNAVLTESKRTDISATYSVVSTQSKPNHQVLLATAPVTMYDKSGKPHKCRAFLDAGSQTNIITASLCQRLQITAQRSSTFLSGIGCGRVNTLESTHAVIHSTVNEFKIEFPFVIMERITEPMPSINLDKALLKIPENIEIADASFGTPEDVDILLGSGIFWDLLCIGQIKLGRNLPVLQKTKLGWIVGGNAPIAHGQEETKRTVLSAIAEETELSHQLERFWNLEECMPQAKFSKEDEHCEREFRDTYRRDATGRFVVKLSFREDSSVLGDSRETALKRLRSLHRRLNSNPDLKEQYVSCMEEYISLGHITKVDEEINRRSPYYYYLPHHAVVKKESTTTRLRVVYNASSKTSTGKSLNDILKTGPVLQQDIFVILIRFRQHLYVITGDIEKMYRQVYVDEGHRDLQRIFWMKDSTALVEEFVSNVLIFGMALAVYLAIRCLKQLGYDCQQVLPEISRIILEDFYIDDMITGVDDKDELKNIQSRVSEVLNSGGFRMRKWRSNVSEITSSETSDEQSLGERVKTLGLYWHPTTDTLSYKVELPNNRRITKRSILSFIAHIYDPLGLIGPVCVQAKIILQKLWQLKLNWDESLPADLHSAWLRYYGSLSSLQEIIIPRLIVDATYTKLEIHGFCDASEAASGACLYLVSDNLGVRTSYLICAKSRVAPLKKITLPKLELNGAVLLAKLMDKTEKALKVINTGEALLVRCNYYSSLD</sequence>
<dbReference type="Proteomes" id="UP000504618">
    <property type="component" value="Unplaced"/>
</dbReference>
<dbReference type="InterPro" id="IPR043502">
    <property type="entry name" value="DNA/RNA_pol_sf"/>
</dbReference>
<evidence type="ECO:0000259" key="1">
    <source>
        <dbReference type="Pfam" id="PF00078"/>
    </source>
</evidence>
<dbReference type="GeneID" id="112466077"/>
<reference evidence="3" key="1">
    <citation type="submission" date="2025-08" db="UniProtKB">
        <authorList>
            <consortium name="RefSeq"/>
        </authorList>
    </citation>
    <scope>IDENTIFICATION</scope>
    <source>
        <tissue evidence="3">Whole body</tissue>
    </source>
</reference>
<feature type="domain" description="Reverse transcriptase" evidence="1">
    <location>
        <begin position="683"/>
        <end position="805"/>
    </location>
</feature>
<dbReference type="InterPro" id="IPR008042">
    <property type="entry name" value="Retrotrans_Pao"/>
</dbReference>
<dbReference type="Pfam" id="PF05380">
    <property type="entry name" value="Peptidase_A17"/>
    <property type="match status" value="1"/>
</dbReference>
<keyword evidence="2" id="KW-1185">Reference proteome</keyword>
<dbReference type="OrthoDB" id="7552531at2759"/>
<protein>
    <submittedName>
        <fullName evidence="3">Uncharacterized protein LOC112466077</fullName>
    </submittedName>
</protein>
<dbReference type="InterPro" id="IPR000477">
    <property type="entry name" value="RT_dom"/>
</dbReference>
<organism evidence="2 3">
    <name type="scientific">Temnothorax curvispinosus</name>
    <dbReference type="NCBI Taxonomy" id="300111"/>
    <lineage>
        <taxon>Eukaryota</taxon>
        <taxon>Metazoa</taxon>
        <taxon>Ecdysozoa</taxon>
        <taxon>Arthropoda</taxon>
        <taxon>Hexapoda</taxon>
        <taxon>Insecta</taxon>
        <taxon>Pterygota</taxon>
        <taxon>Neoptera</taxon>
        <taxon>Endopterygota</taxon>
        <taxon>Hymenoptera</taxon>
        <taxon>Apocrita</taxon>
        <taxon>Aculeata</taxon>
        <taxon>Formicoidea</taxon>
        <taxon>Formicidae</taxon>
        <taxon>Myrmicinae</taxon>
        <taxon>Temnothorax</taxon>
    </lineage>
</organism>
<accession>A0A6J1R3U7</accession>
<gene>
    <name evidence="3" type="primary">LOC112466077</name>
</gene>
<dbReference type="InterPro" id="IPR021109">
    <property type="entry name" value="Peptidase_aspartic_dom_sf"/>
</dbReference>
<dbReference type="Gene3D" id="2.40.70.10">
    <property type="entry name" value="Acid Proteases"/>
    <property type="match status" value="1"/>
</dbReference>
<dbReference type="CDD" id="cd01644">
    <property type="entry name" value="RT_pepA17"/>
    <property type="match status" value="1"/>
</dbReference>